<dbReference type="SUPFAM" id="SSF53448">
    <property type="entry name" value="Nucleotide-diphospho-sugar transferases"/>
    <property type="match status" value="1"/>
</dbReference>
<dbReference type="Pfam" id="PF00534">
    <property type="entry name" value="Glycos_transf_1"/>
    <property type="match status" value="1"/>
</dbReference>
<name>A0A4Q9VWC1_9HYPH</name>
<feature type="domain" description="Glycosyl transferase family 1" evidence="1">
    <location>
        <begin position="545"/>
        <end position="708"/>
    </location>
</feature>
<dbReference type="PANTHER" id="PTHR45947:SF3">
    <property type="entry name" value="SULFOQUINOVOSYL TRANSFERASE SQD2"/>
    <property type="match status" value="1"/>
</dbReference>
<gene>
    <name evidence="4" type="ORF">EYW49_06640</name>
</gene>
<comment type="caution">
    <text evidence="4">The sequence shown here is derived from an EMBL/GenBank/DDBJ whole genome shotgun (WGS) entry which is preliminary data.</text>
</comment>
<dbReference type="Pfam" id="PF00535">
    <property type="entry name" value="Glycos_transf_2"/>
    <property type="match status" value="1"/>
</dbReference>
<reference evidence="4 5" key="1">
    <citation type="submission" date="2019-02" db="EMBL/GenBank/DDBJ databases">
        <title>Siculibacillus lacustris gen. nov., sp. nov., a new rosette-forming bacterium isolated from a freshwater crater lake (Lake St. Ana, Romania).</title>
        <authorList>
            <person name="Felfoldi T."/>
            <person name="Marton Z."/>
            <person name="Szabo A."/>
            <person name="Mentes A."/>
            <person name="Boka K."/>
            <person name="Marialigeti K."/>
            <person name="Mathe I."/>
            <person name="Koncz M."/>
            <person name="Schumann P."/>
            <person name="Toth E."/>
        </authorList>
    </citation>
    <scope>NUCLEOTIDE SEQUENCE [LARGE SCALE GENOMIC DNA]</scope>
    <source>
        <strain evidence="4 5">SA-279</strain>
    </source>
</reference>
<evidence type="ECO:0000259" key="2">
    <source>
        <dbReference type="Pfam" id="PF00535"/>
    </source>
</evidence>
<dbReference type="Gene3D" id="3.40.50.2000">
    <property type="entry name" value="Glycogen Phosphorylase B"/>
    <property type="match status" value="2"/>
</dbReference>
<proteinExistence type="predicted"/>
<dbReference type="SUPFAM" id="SSF53756">
    <property type="entry name" value="UDP-Glycosyltransferase/glycogen phosphorylase"/>
    <property type="match status" value="1"/>
</dbReference>
<dbReference type="EMBL" id="SJFN01000007">
    <property type="protein sequence ID" value="TBW39540.1"/>
    <property type="molecule type" value="Genomic_DNA"/>
</dbReference>
<evidence type="ECO:0000313" key="4">
    <source>
        <dbReference type="EMBL" id="TBW39540.1"/>
    </source>
</evidence>
<feature type="domain" description="Glycosyltransferase 2-like" evidence="2">
    <location>
        <begin position="11"/>
        <end position="180"/>
    </location>
</feature>
<evidence type="ECO:0000313" key="5">
    <source>
        <dbReference type="Proteomes" id="UP000292781"/>
    </source>
</evidence>
<protein>
    <submittedName>
        <fullName evidence="4">Glycosyltransferase</fullName>
    </submittedName>
</protein>
<evidence type="ECO:0000259" key="3">
    <source>
        <dbReference type="Pfam" id="PF13439"/>
    </source>
</evidence>
<dbReference type="Proteomes" id="UP000292781">
    <property type="component" value="Unassembled WGS sequence"/>
</dbReference>
<dbReference type="InterPro" id="IPR001296">
    <property type="entry name" value="Glyco_trans_1"/>
</dbReference>
<dbReference type="OrthoDB" id="5291101at2"/>
<dbReference type="AlphaFoldDB" id="A0A4Q9VWC1"/>
<dbReference type="Gene3D" id="3.90.550.10">
    <property type="entry name" value="Spore Coat Polysaccharide Biosynthesis Protein SpsA, Chain A"/>
    <property type="match status" value="1"/>
</dbReference>
<dbReference type="Pfam" id="PF13439">
    <property type="entry name" value="Glyco_transf_4"/>
    <property type="match status" value="1"/>
</dbReference>
<keyword evidence="4" id="KW-0808">Transferase</keyword>
<keyword evidence="5" id="KW-1185">Reference proteome</keyword>
<feature type="domain" description="Glycosyltransferase subfamily 4-like N-terminal" evidence="3">
    <location>
        <begin position="349"/>
        <end position="528"/>
    </location>
</feature>
<dbReference type="CDD" id="cd03801">
    <property type="entry name" value="GT4_PimA-like"/>
    <property type="match status" value="1"/>
</dbReference>
<sequence>MAPMTTDLTFTIVVNTYNRAAWLAETLAALRALRGPAFEVVVVDGPSTDGTAALLAAQAGAIKVRRCAEANLSMSRNIGIAAAAGDIVAFIDDDAVPHPDWLIELAAPYADPAVGAVGGFTIDNTGVRFQVRKTICDRFGNAHSVSPLFDERPLCFPGTPAYPSLLGTNSSFRRSILREIGGFDHTFVYLLDETDVCLRIVDAGHQIHYAPRALVFHQFAESHIRNVRRLPKTLYPSSVSKAYFVQHHGARAETDRAALQLEAYRDEILRSNAWLFTHSDISAEHRSSLDQDLGWGIAEGLERARAAAGRTTGDLVSSEDVAFLPMPRPNDALTIVLVSRSFPPANDAGIARWTSMVARGLAARGHAVHVVTGTQGERNIAFRDGFWRHEIHPDDAGGAVVAADLDLPPNIAAWAAAVRREVASLASFGVDVVSFPVWDVEGAALLDGCDAAVVMSLHTTYALAKPFKPEWSARPLYEHFMVRRMIAHEADLLRRTPTILANSEAIVNDLEATYGVTFRDRAAVVPHGTLDPLAASPARRTARAADGFLVGWVGRFEPRKGIDVAAAALVRLLAEVPGARVVFAGDDLDAEGRAIFAAAGASALVDDPRVGFVGSLSRSALDDLYAKCDVVVMPSRYESFGLVAIEAAAAGAVVVAGAVGGLAEVVRHGETGFLVPFDGTEVATIARHLVDLARDPDRRRTMGAAARRLYETDYTVEAMVDGIERVYARAVAERRKTP</sequence>
<dbReference type="InterPro" id="IPR028098">
    <property type="entry name" value="Glyco_trans_4-like_N"/>
</dbReference>
<dbReference type="InterPro" id="IPR029044">
    <property type="entry name" value="Nucleotide-diphossugar_trans"/>
</dbReference>
<dbReference type="InterPro" id="IPR050194">
    <property type="entry name" value="Glycosyltransferase_grp1"/>
</dbReference>
<evidence type="ECO:0000259" key="1">
    <source>
        <dbReference type="Pfam" id="PF00534"/>
    </source>
</evidence>
<organism evidence="4 5">
    <name type="scientific">Siculibacillus lacustris</name>
    <dbReference type="NCBI Taxonomy" id="1549641"/>
    <lineage>
        <taxon>Bacteria</taxon>
        <taxon>Pseudomonadati</taxon>
        <taxon>Pseudomonadota</taxon>
        <taxon>Alphaproteobacteria</taxon>
        <taxon>Hyphomicrobiales</taxon>
        <taxon>Ancalomicrobiaceae</taxon>
        <taxon>Siculibacillus</taxon>
    </lineage>
</organism>
<dbReference type="PANTHER" id="PTHR45947">
    <property type="entry name" value="SULFOQUINOVOSYL TRANSFERASE SQD2"/>
    <property type="match status" value="1"/>
</dbReference>
<dbReference type="InterPro" id="IPR001173">
    <property type="entry name" value="Glyco_trans_2-like"/>
</dbReference>
<dbReference type="GO" id="GO:0016758">
    <property type="term" value="F:hexosyltransferase activity"/>
    <property type="evidence" value="ECO:0007669"/>
    <property type="project" value="TreeGrafter"/>
</dbReference>
<accession>A0A4Q9VWC1</accession>